<gene>
    <name evidence="1" type="ORF">LCGC14_2913090</name>
</gene>
<protein>
    <recommendedName>
        <fullName evidence="2">Tetratricopeptide repeat protein</fullName>
    </recommendedName>
</protein>
<reference evidence="1" key="1">
    <citation type="journal article" date="2015" name="Nature">
        <title>Complex archaea that bridge the gap between prokaryotes and eukaryotes.</title>
        <authorList>
            <person name="Spang A."/>
            <person name="Saw J.H."/>
            <person name="Jorgensen S.L."/>
            <person name="Zaremba-Niedzwiedzka K."/>
            <person name="Martijn J."/>
            <person name="Lind A.E."/>
            <person name="van Eijk R."/>
            <person name="Schleper C."/>
            <person name="Guy L."/>
            <person name="Ettema T.J."/>
        </authorList>
    </citation>
    <scope>NUCLEOTIDE SEQUENCE</scope>
</reference>
<accession>A0A0F8XRE5</accession>
<sequence length="68" mass="7398">MVSSISYAHAISGNLYKALEIYKQIIKTGEAVAGKPLMIPARLSVAKALSEVDKTSLAFKIIEKYPDD</sequence>
<proteinExistence type="predicted"/>
<name>A0A0F8XRE5_9ZZZZ</name>
<dbReference type="EMBL" id="LAZR01057697">
    <property type="protein sequence ID" value="KKK71518.1"/>
    <property type="molecule type" value="Genomic_DNA"/>
</dbReference>
<evidence type="ECO:0008006" key="2">
    <source>
        <dbReference type="Google" id="ProtNLM"/>
    </source>
</evidence>
<organism evidence="1">
    <name type="scientific">marine sediment metagenome</name>
    <dbReference type="NCBI Taxonomy" id="412755"/>
    <lineage>
        <taxon>unclassified sequences</taxon>
        <taxon>metagenomes</taxon>
        <taxon>ecological metagenomes</taxon>
    </lineage>
</organism>
<comment type="caution">
    <text evidence="1">The sequence shown here is derived from an EMBL/GenBank/DDBJ whole genome shotgun (WGS) entry which is preliminary data.</text>
</comment>
<evidence type="ECO:0000313" key="1">
    <source>
        <dbReference type="EMBL" id="KKK71518.1"/>
    </source>
</evidence>
<dbReference type="AlphaFoldDB" id="A0A0F8XRE5"/>
<feature type="non-terminal residue" evidence="1">
    <location>
        <position position="68"/>
    </location>
</feature>